<protein>
    <recommendedName>
        <fullName evidence="8">Synaptopodin</fullName>
    </recommendedName>
</protein>
<feature type="region of interest" description="Disordered" evidence="5">
    <location>
        <begin position="595"/>
        <end position="635"/>
    </location>
</feature>
<dbReference type="PANTHER" id="PTHR24217:SF13">
    <property type="entry name" value="SYNAPTOPODIN"/>
    <property type="match status" value="1"/>
</dbReference>
<evidence type="ECO:0008006" key="8">
    <source>
        <dbReference type="Google" id="ProtNLM"/>
    </source>
</evidence>
<name>A0A9Q0DH77_9TELE</name>
<gene>
    <name evidence="6" type="ORF">NHX12_012177</name>
</gene>
<feature type="compositionally biased region" description="Pro residues" evidence="5">
    <location>
        <begin position="620"/>
        <end position="629"/>
    </location>
</feature>
<evidence type="ECO:0000313" key="7">
    <source>
        <dbReference type="Proteomes" id="UP001148018"/>
    </source>
</evidence>
<keyword evidence="3" id="KW-0597">Phosphoprotein</keyword>
<sequence>MEKGHVSVRRGVSWSPGGGRKSSFQTTQDTHDSSNISSNAPWEKCGFQGQQTLCPDTKPLCRKTNLTRSASLSEKELKDARVRSQIIATQLTVPTNSSSRGVQLFNRRRQRVNSFTVESGGEGSAKDTAEHVKALSPCNKLRWAEGGGKQKDPELNSRNSRATEPLWSPAARIHRVGDIMEEPAEQIHQVEQIKSSVPQDRHFVPVNEEEEKFRNEEAIDRELRDLEENVKVNIAPPSDNTYSAQLEQTQAEEDPGREVPEPAPPVNSCHRTAAPAPSAKQSTIVNRTARPFFSPVTVQPPEAIATSAVMDTPSYAPSYATPALPTFSAPHRAAFSPPPPPPSYPMPPLPAFTNHPPQTYSNSACMSPIMSAMPPAVSQYTATVPSMSYRCPPSNPPLPYYGAPTGPGQAYACSPQPTEERKSTGKTGILEEMAAKRSTGRKSMFTFKEKPIVAPNPELLSLVQGADERKKHGHKALPEPGSEEELLALGAEASNFLVRKHEISEEASAPEWASSLKTFRTRAREEHRPEQTLTNVSGKGAELFAKRQSRMEKFVLCENQNAKQDRSPSPTMSLPPSWVFPSNMPGRVKAIAKNSEMSSQLTQTQQDQQKIKRKPRQQAPAPPPVPESPPLENGCTKIEMDLSKHQPYQLKSSLFILNPIKDTISTLPRAAPAARAPLPPQSFSRQTSFPISSPSHFSYQATHSSPSHFSYQATHSSPQCMSPRSPLSPTGRMEYPANYRGAPAHGQPRVDSPMSAVSPERPSSSRSAIQAPRPMFSARKAGIEPQVWRPSLYYYQ</sequence>
<feature type="compositionally biased region" description="Polar residues" evidence="5">
    <location>
        <begin position="238"/>
        <end position="249"/>
    </location>
</feature>
<dbReference type="GO" id="GO:0032233">
    <property type="term" value="P:positive regulation of actin filament bundle assembly"/>
    <property type="evidence" value="ECO:0007669"/>
    <property type="project" value="TreeGrafter"/>
</dbReference>
<comment type="caution">
    <text evidence="6">The sequence shown here is derived from an EMBL/GenBank/DDBJ whole genome shotgun (WGS) entry which is preliminary data.</text>
</comment>
<dbReference type="EMBL" id="JANIIK010000116">
    <property type="protein sequence ID" value="KAJ3588585.1"/>
    <property type="molecule type" value="Genomic_DNA"/>
</dbReference>
<dbReference type="GO" id="GO:0003779">
    <property type="term" value="F:actin binding"/>
    <property type="evidence" value="ECO:0007669"/>
    <property type="project" value="TreeGrafter"/>
</dbReference>
<feature type="region of interest" description="Disordered" evidence="5">
    <location>
        <begin position="1"/>
        <end position="42"/>
    </location>
</feature>
<dbReference type="GO" id="GO:0005634">
    <property type="term" value="C:nucleus"/>
    <property type="evidence" value="ECO:0007669"/>
    <property type="project" value="TreeGrafter"/>
</dbReference>
<dbReference type="InterPro" id="IPR051976">
    <property type="entry name" value="Synaptopodin_domain"/>
</dbReference>
<keyword evidence="2" id="KW-0963">Cytoplasm</keyword>
<dbReference type="AlphaFoldDB" id="A0A9Q0DH77"/>
<proteinExistence type="inferred from homology"/>
<feature type="region of interest" description="Disordered" evidence="5">
    <location>
        <begin position="741"/>
        <end position="781"/>
    </location>
</feature>
<feature type="region of interest" description="Disordered" evidence="5">
    <location>
        <begin position="142"/>
        <end position="168"/>
    </location>
</feature>
<dbReference type="OrthoDB" id="8943025at2759"/>
<comment type="subcellular location">
    <subcellularLocation>
        <location evidence="1">Cytoplasm</location>
    </subcellularLocation>
</comment>
<dbReference type="Proteomes" id="UP001148018">
    <property type="component" value="Unassembled WGS sequence"/>
</dbReference>
<reference evidence="6" key="1">
    <citation type="submission" date="2022-07" db="EMBL/GenBank/DDBJ databases">
        <title>Chromosome-level genome of Muraenolepis orangiensis.</title>
        <authorList>
            <person name="Kim J."/>
        </authorList>
    </citation>
    <scope>NUCLEOTIDE SEQUENCE</scope>
    <source>
        <strain evidence="6">KU_S4_2022</strain>
        <tissue evidence="6">Muscle</tissue>
    </source>
</reference>
<feature type="region of interest" description="Disordered" evidence="5">
    <location>
        <begin position="708"/>
        <end position="729"/>
    </location>
</feature>
<evidence type="ECO:0000256" key="1">
    <source>
        <dbReference type="ARBA" id="ARBA00004496"/>
    </source>
</evidence>
<feature type="region of interest" description="Disordered" evidence="5">
    <location>
        <begin position="235"/>
        <end position="281"/>
    </location>
</feature>
<keyword evidence="7" id="KW-1185">Reference proteome</keyword>
<organism evidence="6 7">
    <name type="scientific">Muraenolepis orangiensis</name>
    <name type="common">Patagonian moray cod</name>
    <dbReference type="NCBI Taxonomy" id="630683"/>
    <lineage>
        <taxon>Eukaryota</taxon>
        <taxon>Metazoa</taxon>
        <taxon>Chordata</taxon>
        <taxon>Craniata</taxon>
        <taxon>Vertebrata</taxon>
        <taxon>Euteleostomi</taxon>
        <taxon>Actinopterygii</taxon>
        <taxon>Neopterygii</taxon>
        <taxon>Teleostei</taxon>
        <taxon>Neoteleostei</taxon>
        <taxon>Acanthomorphata</taxon>
        <taxon>Zeiogadaria</taxon>
        <taxon>Gadariae</taxon>
        <taxon>Gadiformes</taxon>
        <taxon>Muraenolepidoidei</taxon>
        <taxon>Muraenolepididae</taxon>
        <taxon>Muraenolepis</taxon>
    </lineage>
</organism>
<dbReference type="GO" id="GO:0030018">
    <property type="term" value="C:Z disc"/>
    <property type="evidence" value="ECO:0007669"/>
    <property type="project" value="TreeGrafter"/>
</dbReference>
<evidence type="ECO:0000313" key="6">
    <source>
        <dbReference type="EMBL" id="KAJ3588585.1"/>
    </source>
</evidence>
<evidence type="ECO:0000256" key="3">
    <source>
        <dbReference type="ARBA" id="ARBA00022553"/>
    </source>
</evidence>
<feature type="compositionally biased region" description="Polar residues" evidence="5">
    <location>
        <begin position="708"/>
        <end position="728"/>
    </location>
</feature>
<dbReference type="GO" id="GO:0015629">
    <property type="term" value="C:actin cytoskeleton"/>
    <property type="evidence" value="ECO:0007669"/>
    <property type="project" value="TreeGrafter"/>
</dbReference>
<dbReference type="PANTHER" id="PTHR24217">
    <property type="entry name" value="PUTATIVE-RELATED"/>
    <property type="match status" value="1"/>
</dbReference>
<accession>A0A9Q0DH77</accession>
<evidence type="ECO:0000256" key="2">
    <source>
        <dbReference type="ARBA" id="ARBA00022490"/>
    </source>
</evidence>
<feature type="compositionally biased region" description="Polar residues" evidence="5">
    <location>
        <begin position="22"/>
        <end position="40"/>
    </location>
</feature>
<evidence type="ECO:0000256" key="4">
    <source>
        <dbReference type="ARBA" id="ARBA00038161"/>
    </source>
</evidence>
<comment type="similarity">
    <text evidence="4">Belongs to the synaptopodin family.</text>
</comment>
<evidence type="ECO:0000256" key="5">
    <source>
        <dbReference type="SAM" id="MobiDB-lite"/>
    </source>
</evidence>